<dbReference type="PROSITE" id="PS50977">
    <property type="entry name" value="HTH_TETR_2"/>
    <property type="match status" value="1"/>
</dbReference>
<dbReference type="InterPro" id="IPR011075">
    <property type="entry name" value="TetR_C"/>
</dbReference>
<evidence type="ECO:0000256" key="5">
    <source>
        <dbReference type="SAM" id="MobiDB-lite"/>
    </source>
</evidence>
<dbReference type="EMBL" id="JBHSOC010000016">
    <property type="protein sequence ID" value="MFC5641980.1"/>
    <property type="molecule type" value="Genomic_DNA"/>
</dbReference>
<dbReference type="PANTHER" id="PTHR30055:SF234">
    <property type="entry name" value="HTH-TYPE TRANSCRIPTIONAL REGULATOR BETI"/>
    <property type="match status" value="1"/>
</dbReference>
<comment type="caution">
    <text evidence="7">The sequence shown here is derived from an EMBL/GenBank/DDBJ whole genome shotgun (WGS) entry which is preliminary data.</text>
</comment>
<keyword evidence="8" id="KW-1185">Reference proteome</keyword>
<feature type="compositionally biased region" description="Basic and acidic residues" evidence="5">
    <location>
        <begin position="199"/>
        <end position="210"/>
    </location>
</feature>
<gene>
    <name evidence="7" type="ORF">ACFPZF_11535</name>
</gene>
<feature type="region of interest" description="Disordered" evidence="5">
    <location>
        <begin position="188"/>
        <end position="210"/>
    </location>
</feature>
<organism evidence="7 8">
    <name type="scientific">Kitasatospora cinereorecta</name>
    <dbReference type="NCBI Taxonomy" id="285560"/>
    <lineage>
        <taxon>Bacteria</taxon>
        <taxon>Bacillati</taxon>
        <taxon>Actinomycetota</taxon>
        <taxon>Actinomycetes</taxon>
        <taxon>Kitasatosporales</taxon>
        <taxon>Streptomycetaceae</taxon>
        <taxon>Kitasatospora</taxon>
    </lineage>
</organism>
<dbReference type="SUPFAM" id="SSF46689">
    <property type="entry name" value="Homeodomain-like"/>
    <property type="match status" value="1"/>
</dbReference>
<keyword evidence="2 4" id="KW-0238">DNA-binding</keyword>
<evidence type="ECO:0000313" key="8">
    <source>
        <dbReference type="Proteomes" id="UP001596066"/>
    </source>
</evidence>
<dbReference type="InterPro" id="IPR036271">
    <property type="entry name" value="Tet_transcr_reg_TetR-rel_C_sf"/>
</dbReference>
<keyword evidence="3" id="KW-0804">Transcription</keyword>
<proteinExistence type="predicted"/>
<feature type="domain" description="HTH tetR-type" evidence="6">
    <location>
        <begin position="6"/>
        <end position="66"/>
    </location>
</feature>
<dbReference type="PANTHER" id="PTHR30055">
    <property type="entry name" value="HTH-TYPE TRANSCRIPTIONAL REGULATOR RUTR"/>
    <property type="match status" value="1"/>
</dbReference>
<protein>
    <submittedName>
        <fullName evidence="7">TetR/AcrR family transcriptional regulator</fullName>
    </submittedName>
</protein>
<feature type="DNA-binding region" description="H-T-H motif" evidence="4">
    <location>
        <begin position="29"/>
        <end position="48"/>
    </location>
</feature>
<evidence type="ECO:0000256" key="1">
    <source>
        <dbReference type="ARBA" id="ARBA00023015"/>
    </source>
</evidence>
<dbReference type="SUPFAM" id="SSF48498">
    <property type="entry name" value="Tetracyclin repressor-like, C-terminal domain"/>
    <property type="match status" value="1"/>
</dbReference>
<dbReference type="Gene3D" id="1.10.357.10">
    <property type="entry name" value="Tetracycline Repressor, domain 2"/>
    <property type="match status" value="1"/>
</dbReference>
<accession>A0ABW0VC12</accession>
<dbReference type="InterPro" id="IPR050109">
    <property type="entry name" value="HTH-type_TetR-like_transc_reg"/>
</dbReference>
<reference evidence="8" key="1">
    <citation type="journal article" date="2019" name="Int. J. Syst. Evol. Microbiol.">
        <title>The Global Catalogue of Microorganisms (GCM) 10K type strain sequencing project: providing services to taxonomists for standard genome sequencing and annotation.</title>
        <authorList>
            <consortium name="The Broad Institute Genomics Platform"/>
            <consortium name="The Broad Institute Genome Sequencing Center for Infectious Disease"/>
            <person name="Wu L."/>
            <person name="Ma J."/>
        </authorList>
    </citation>
    <scope>NUCLEOTIDE SEQUENCE [LARGE SCALE GENOMIC DNA]</scope>
    <source>
        <strain evidence="8">CGMCC 4.1622</strain>
    </source>
</reference>
<dbReference type="InterPro" id="IPR001647">
    <property type="entry name" value="HTH_TetR"/>
</dbReference>
<evidence type="ECO:0000256" key="2">
    <source>
        <dbReference type="ARBA" id="ARBA00023125"/>
    </source>
</evidence>
<name>A0ABW0VC12_9ACTN</name>
<dbReference type="Pfam" id="PF00440">
    <property type="entry name" value="TetR_N"/>
    <property type="match status" value="1"/>
</dbReference>
<keyword evidence="1" id="KW-0805">Transcription regulation</keyword>
<sequence length="210" mass="22037">MARPRGLDDAAILRATAEVMGRLGPTGLTLAAVAREVGLVPGTLIQRFGSKAGLLAALAEQSAREADALPQRVRRSPGSALTALSALSALAGEWAAPLDTPERFANHLAFLCTDLTDPQLYPHALTVHRAQRRAIETLLTEAVATGELHAGTDVAALAGSVQAVVTGAGVTWALERTGTLAERIRHELDTALSPHRPSHRDAATRTPEES</sequence>
<dbReference type="Proteomes" id="UP001596066">
    <property type="component" value="Unassembled WGS sequence"/>
</dbReference>
<evidence type="ECO:0000256" key="4">
    <source>
        <dbReference type="PROSITE-ProRule" id="PRU00335"/>
    </source>
</evidence>
<dbReference type="RefSeq" id="WP_346144085.1">
    <property type="nucleotide sequence ID" value="NZ_BAAAUA010000015.1"/>
</dbReference>
<evidence type="ECO:0000259" key="6">
    <source>
        <dbReference type="PROSITE" id="PS50977"/>
    </source>
</evidence>
<evidence type="ECO:0000313" key="7">
    <source>
        <dbReference type="EMBL" id="MFC5641980.1"/>
    </source>
</evidence>
<evidence type="ECO:0000256" key="3">
    <source>
        <dbReference type="ARBA" id="ARBA00023163"/>
    </source>
</evidence>
<dbReference type="InterPro" id="IPR009057">
    <property type="entry name" value="Homeodomain-like_sf"/>
</dbReference>
<dbReference type="Pfam" id="PF16925">
    <property type="entry name" value="TetR_C_13"/>
    <property type="match status" value="1"/>
</dbReference>